<keyword evidence="11" id="KW-1185">Reference proteome</keyword>
<keyword evidence="8" id="KW-0249">Electron transport</keyword>
<feature type="transmembrane region" description="Helical" evidence="8">
    <location>
        <begin position="112"/>
        <end position="128"/>
    </location>
</feature>
<dbReference type="EMBL" id="BMDE01000008">
    <property type="protein sequence ID" value="GGH95412.1"/>
    <property type="molecule type" value="Genomic_DNA"/>
</dbReference>
<evidence type="ECO:0000256" key="4">
    <source>
        <dbReference type="ARBA" id="ARBA00022692"/>
    </source>
</evidence>
<name>A0ABQ2ASF6_9PSED</name>
<dbReference type="Pfam" id="PF01794">
    <property type="entry name" value="Ferric_reduct"/>
    <property type="match status" value="1"/>
</dbReference>
<proteinExistence type="inferred from homology"/>
<dbReference type="PANTHER" id="PTHR36964">
    <property type="entry name" value="PROTEIN-METHIONINE-SULFOXIDE REDUCTASE HEME-BINDING SUBUNIT MSRQ"/>
    <property type="match status" value="1"/>
</dbReference>
<feature type="transmembrane region" description="Helical" evidence="8">
    <location>
        <begin position="171"/>
        <end position="193"/>
    </location>
</feature>
<comment type="cofactor">
    <cofactor evidence="8">
        <name>FMN</name>
        <dbReference type="ChEBI" id="CHEBI:58210"/>
    </cofactor>
    <text evidence="8">Binds 1 FMN per subunit.</text>
</comment>
<dbReference type="InterPro" id="IPR022837">
    <property type="entry name" value="MsrQ-like"/>
</dbReference>
<keyword evidence="4 8" id="KW-0812">Transmembrane</keyword>
<keyword evidence="8" id="KW-0479">Metal-binding</keyword>
<sequence>MIAKLYWRVSVFVLALVPLLHLFWGAINEQLGADPGKALVDSLGSWALLYLLACLSMTPLRKMTGWAGWQLVRRQLGLWSFTAGCLHVLAYLFFLLGWQWGALSAELAQRPYIAVGALAWMLLLLLALTSTRASQRWLGKNWRRLHRTIYLILPLVLLHMLWVVRADWGEWLAYALVGGLLLILRIPAVAMPLRLMRDVWK</sequence>
<dbReference type="Proteomes" id="UP000655550">
    <property type="component" value="Unassembled WGS sequence"/>
</dbReference>
<evidence type="ECO:0000256" key="3">
    <source>
        <dbReference type="ARBA" id="ARBA00022617"/>
    </source>
</evidence>
<dbReference type="InterPro" id="IPR013130">
    <property type="entry name" value="Fe3_Rdtase_TM_dom"/>
</dbReference>
<accession>A0ABQ2ASF6</accession>
<evidence type="ECO:0000256" key="6">
    <source>
        <dbReference type="ARBA" id="ARBA00023004"/>
    </source>
</evidence>
<keyword evidence="8" id="KW-0288">FMN</keyword>
<evidence type="ECO:0000259" key="9">
    <source>
        <dbReference type="Pfam" id="PF01794"/>
    </source>
</evidence>
<feature type="transmembrane region" description="Helical" evidence="8">
    <location>
        <begin position="76"/>
        <end position="100"/>
    </location>
</feature>
<protein>
    <recommendedName>
        <fullName evidence="8">Protein-methionine-sulfoxide reductase heme-binding subunit MsrQ</fullName>
    </recommendedName>
    <alternativeName>
        <fullName evidence="8">Flavocytochrome MsrQ</fullName>
    </alternativeName>
</protein>
<keyword evidence="8" id="KW-1003">Cell membrane</keyword>
<evidence type="ECO:0000313" key="11">
    <source>
        <dbReference type="Proteomes" id="UP000655550"/>
    </source>
</evidence>
<keyword evidence="2 8" id="KW-0813">Transport</keyword>
<reference evidence="11" key="1">
    <citation type="journal article" date="2019" name="Int. J. Syst. Evol. Microbiol.">
        <title>The Global Catalogue of Microorganisms (GCM) 10K type strain sequencing project: providing services to taxonomists for standard genome sequencing and annotation.</title>
        <authorList>
            <consortium name="The Broad Institute Genomics Platform"/>
            <consortium name="The Broad Institute Genome Sequencing Center for Infectious Disease"/>
            <person name="Wu L."/>
            <person name="Ma J."/>
        </authorList>
    </citation>
    <scope>NUCLEOTIDE SEQUENCE [LARGE SCALE GENOMIC DNA]</scope>
    <source>
        <strain evidence="11">CCM 8778</strain>
    </source>
</reference>
<keyword evidence="6 8" id="KW-0408">Iron</keyword>
<feature type="transmembrane region" description="Helical" evidence="8">
    <location>
        <begin position="148"/>
        <end position="165"/>
    </location>
</feature>
<feature type="domain" description="Ferric oxidoreductase" evidence="9">
    <location>
        <begin position="44"/>
        <end position="155"/>
    </location>
</feature>
<comment type="subcellular location">
    <subcellularLocation>
        <location evidence="8">Cell membrane</location>
        <topology evidence="8">Multi-pass membrane protein</topology>
    </subcellularLocation>
    <subcellularLocation>
        <location evidence="1">Membrane</location>
        <topology evidence="1">Multi-pass membrane protein</topology>
    </subcellularLocation>
</comment>
<organism evidence="10 11">
    <name type="scientific">Pseudomonas fluvialis</name>
    <dbReference type="NCBI Taxonomy" id="1793966"/>
    <lineage>
        <taxon>Bacteria</taxon>
        <taxon>Pseudomonadati</taxon>
        <taxon>Pseudomonadota</taxon>
        <taxon>Gammaproteobacteria</taxon>
        <taxon>Pseudomonadales</taxon>
        <taxon>Pseudomonadaceae</taxon>
        <taxon>Pseudomonas</taxon>
    </lineage>
</organism>
<keyword evidence="7 8" id="KW-0472">Membrane</keyword>
<comment type="caution">
    <text evidence="10">The sequence shown here is derived from an EMBL/GenBank/DDBJ whole genome shotgun (WGS) entry which is preliminary data.</text>
</comment>
<evidence type="ECO:0000256" key="5">
    <source>
        <dbReference type="ARBA" id="ARBA00022989"/>
    </source>
</evidence>
<dbReference type="HAMAP" id="MF_01207">
    <property type="entry name" value="MsrQ"/>
    <property type="match status" value="1"/>
</dbReference>
<comment type="function">
    <text evidence="8">Part of the MsrPQ system that repairs oxidized periplasmic proteins containing methionine sulfoxide residues (Met-O), using respiratory chain electrons. Thus protects these proteins from oxidative-stress damage caused by reactive species of oxygen and chlorine generated by the host defense mechanisms. MsrPQ is essential for the maintenance of envelope integrity under bleach stress, rescuing a wide series of structurally unrelated periplasmic proteins from methionine oxidation. MsrQ provides electrons for reduction to the reductase catalytic subunit MsrP, using the quinone pool of the respiratory chain.</text>
</comment>
<evidence type="ECO:0000256" key="8">
    <source>
        <dbReference type="HAMAP-Rule" id="MF_01207"/>
    </source>
</evidence>
<evidence type="ECO:0000256" key="7">
    <source>
        <dbReference type="ARBA" id="ARBA00023136"/>
    </source>
</evidence>
<comment type="caution">
    <text evidence="8">Lacks conserved residue(s) required for the propagation of feature annotation.</text>
</comment>
<evidence type="ECO:0000256" key="1">
    <source>
        <dbReference type="ARBA" id="ARBA00004141"/>
    </source>
</evidence>
<keyword evidence="5 8" id="KW-1133">Transmembrane helix</keyword>
<dbReference type="PANTHER" id="PTHR36964:SF1">
    <property type="entry name" value="PROTEIN-METHIONINE-SULFOXIDE REDUCTASE HEME-BINDING SUBUNIT MSRQ"/>
    <property type="match status" value="1"/>
</dbReference>
<comment type="cofactor">
    <cofactor evidence="8">
        <name>heme b</name>
        <dbReference type="ChEBI" id="CHEBI:60344"/>
    </cofactor>
    <text evidence="8">Binds 1 heme b (iron(II)-protoporphyrin IX) group per subunit.</text>
</comment>
<evidence type="ECO:0000313" key="10">
    <source>
        <dbReference type="EMBL" id="GGH95412.1"/>
    </source>
</evidence>
<comment type="subunit">
    <text evidence="8">Heterodimer of a catalytic subunit (MsrP) and a heme-binding subunit (MsrQ).</text>
</comment>
<keyword evidence="8" id="KW-0285">Flavoprotein</keyword>
<gene>
    <name evidence="8 10" type="primary">msrQ</name>
    <name evidence="10" type="ORF">GCM10007363_24600</name>
</gene>
<keyword evidence="3 8" id="KW-0349">Heme</keyword>
<comment type="similarity">
    <text evidence="8">Belongs to the MsrQ family.</text>
</comment>
<evidence type="ECO:0000256" key="2">
    <source>
        <dbReference type="ARBA" id="ARBA00022448"/>
    </source>
</evidence>